<dbReference type="SUPFAM" id="SSF55729">
    <property type="entry name" value="Acyl-CoA N-acyltransferases (Nat)"/>
    <property type="match status" value="1"/>
</dbReference>
<name>A0A543EAN7_9MICO</name>
<comment type="caution">
    <text evidence="2">The sequence shown here is derived from an EMBL/GenBank/DDBJ whole genome shotgun (WGS) entry which is preliminary data.</text>
</comment>
<dbReference type="PANTHER" id="PTHR43328">
    <property type="entry name" value="ACETYLTRANSFERASE-RELATED"/>
    <property type="match status" value="1"/>
</dbReference>
<dbReference type="InterPro" id="IPR000182">
    <property type="entry name" value="GNAT_dom"/>
</dbReference>
<dbReference type="InterPro" id="IPR016181">
    <property type="entry name" value="Acyl_CoA_acyltransferase"/>
</dbReference>
<dbReference type="PANTHER" id="PTHR43328:SF1">
    <property type="entry name" value="N-ACETYLTRANSFERASE DOMAIN-CONTAINING PROTEIN"/>
    <property type="match status" value="1"/>
</dbReference>
<evidence type="ECO:0000313" key="2">
    <source>
        <dbReference type="EMBL" id="TQM18651.1"/>
    </source>
</evidence>
<dbReference type="GO" id="GO:0016747">
    <property type="term" value="F:acyltransferase activity, transferring groups other than amino-acyl groups"/>
    <property type="evidence" value="ECO:0007669"/>
    <property type="project" value="InterPro"/>
</dbReference>
<dbReference type="EMBL" id="VFPE01000008">
    <property type="protein sequence ID" value="TQM18651.1"/>
    <property type="molecule type" value="Genomic_DNA"/>
</dbReference>
<organism evidence="2 3">
    <name type="scientific">Microbacterium kyungheense</name>
    <dbReference type="NCBI Taxonomy" id="1263636"/>
    <lineage>
        <taxon>Bacteria</taxon>
        <taxon>Bacillati</taxon>
        <taxon>Actinomycetota</taxon>
        <taxon>Actinomycetes</taxon>
        <taxon>Micrococcales</taxon>
        <taxon>Microbacteriaceae</taxon>
        <taxon>Microbacterium</taxon>
    </lineage>
</organism>
<accession>A0A543EAN7</accession>
<dbReference type="PROSITE" id="PS51186">
    <property type="entry name" value="GNAT"/>
    <property type="match status" value="1"/>
</dbReference>
<evidence type="ECO:0000259" key="1">
    <source>
        <dbReference type="PROSITE" id="PS51186"/>
    </source>
</evidence>
<protein>
    <submittedName>
        <fullName evidence="2">RimJ/RimL family protein N-acetyltransferase</fullName>
    </submittedName>
</protein>
<dbReference type="Proteomes" id="UP000320235">
    <property type="component" value="Unassembled WGS sequence"/>
</dbReference>
<dbReference type="Gene3D" id="3.40.630.30">
    <property type="match status" value="1"/>
</dbReference>
<feature type="domain" description="N-acetyltransferase" evidence="1">
    <location>
        <begin position="7"/>
        <end position="162"/>
    </location>
</feature>
<keyword evidence="3" id="KW-1185">Reference proteome</keyword>
<sequence>MSRVHHIDLRPIDDDDLDAVFEMMRDREAIEMASFTAADPDDRAAFDAWIARQRASDDVLCLVVTEDGGFAGTAAAFTVDGDREVSFWIARHAWGRGVATAALRLLISHEPVRPLYARAAVHNSGSIAVLRKVGFTELSRNVDFAPGLGREVEEIVFTLPPALDGA</sequence>
<dbReference type="Pfam" id="PF13302">
    <property type="entry name" value="Acetyltransf_3"/>
    <property type="match status" value="1"/>
</dbReference>
<dbReference type="AlphaFoldDB" id="A0A543EAN7"/>
<gene>
    <name evidence="2" type="ORF">FB391_3782</name>
</gene>
<reference evidence="2 3" key="1">
    <citation type="submission" date="2019-06" db="EMBL/GenBank/DDBJ databases">
        <title>Sequencing the genomes of 1000 actinobacteria strains.</title>
        <authorList>
            <person name="Klenk H.-P."/>
        </authorList>
    </citation>
    <scope>NUCLEOTIDE SEQUENCE [LARGE SCALE GENOMIC DNA]</scope>
    <source>
        <strain evidence="2 3">DSM 105492</strain>
    </source>
</reference>
<keyword evidence="2" id="KW-0808">Transferase</keyword>
<evidence type="ECO:0000313" key="3">
    <source>
        <dbReference type="Proteomes" id="UP000320235"/>
    </source>
</evidence>
<proteinExistence type="predicted"/>